<name>A0ACD5ABS0_9ACTN</name>
<organism evidence="1 2">
    <name type="scientific">Streptomyces citrinus</name>
    <dbReference type="NCBI Taxonomy" id="3118173"/>
    <lineage>
        <taxon>Bacteria</taxon>
        <taxon>Bacillati</taxon>
        <taxon>Actinomycetota</taxon>
        <taxon>Actinomycetes</taxon>
        <taxon>Kitasatosporales</taxon>
        <taxon>Streptomycetaceae</taxon>
        <taxon>Streptomyces</taxon>
    </lineage>
</organism>
<reference evidence="1" key="1">
    <citation type="journal article" date="2025" name="Int. J. Syst. Evol. Microbiol.">
        <title>Streptomyces citrinus sp. nov., with yellow diffusible pigment.</title>
        <authorList>
            <person name="He Y."/>
            <person name="Yang E."/>
            <person name="Xu J."/>
            <person name="Sun Y."/>
            <person name="Sun L."/>
        </authorList>
    </citation>
    <scope>NUCLEOTIDE SEQUENCE</scope>
    <source>
        <strain evidence="1">Q6</strain>
    </source>
</reference>
<protein>
    <submittedName>
        <fullName evidence="1">Uncharacterized protein</fullName>
    </submittedName>
</protein>
<sequence length="353" mass="37349">MLTLLAALFVPLTGSPASAVGAAPQVYGAWHCGDDACIWGTVRSVSEFDSKNHWLIDRGDGRPSVNLVVLSFLEPQKLLHRTNDATTVNGVPKGITPEIVQYFTSRGIRVMLSIGGITYTDEWDAALAENARQLGLNAAAVASQLGVGIEIDYEQNTDPDLAGLQTFIDAYRSVHPYDASGAAPAARLTLDTAAGDRWLIGINRKATADWLRTDTPVLDYANAMVPARQPSTGTAIANWQEHVDGKPTYSPQVPPLAPAKFTGAVYISDQSKTLPECTDFANSLQKSTGSFTQSVAPNGAGTTAGMLGYMFWAAEKPSTRGSGTVPPNTCERGVGAGATAYGIPLPMPPLRQG</sequence>
<evidence type="ECO:0000313" key="2">
    <source>
        <dbReference type="Proteomes" id="UP001432251"/>
    </source>
</evidence>
<gene>
    <name evidence="1" type="ORF">V2W30_15645</name>
</gene>
<dbReference type="Proteomes" id="UP001432251">
    <property type="component" value="Chromosome"/>
</dbReference>
<accession>A0ACD5ABS0</accession>
<keyword evidence="2" id="KW-1185">Reference proteome</keyword>
<evidence type="ECO:0000313" key="1">
    <source>
        <dbReference type="EMBL" id="WWQ64636.1"/>
    </source>
</evidence>
<proteinExistence type="predicted"/>
<dbReference type="EMBL" id="CP146022">
    <property type="protein sequence ID" value="WWQ64636.1"/>
    <property type="molecule type" value="Genomic_DNA"/>
</dbReference>